<dbReference type="PANTHER" id="PTHR12558:SF13">
    <property type="entry name" value="CELL DIVISION CYCLE PROTEIN 27 HOMOLOG"/>
    <property type="match status" value="1"/>
</dbReference>
<protein>
    <submittedName>
        <fullName evidence="3">Tetratricopeptide repeat protein</fullName>
    </submittedName>
</protein>
<gene>
    <name evidence="3" type="ORF">CLV32_4718</name>
</gene>
<evidence type="ECO:0000313" key="3">
    <source>
        <dbReference type="EMBL" id="TDO19095.1"/>
    </source>
</evidence>
<dbReference type="PANTHER" id="PTHR12558">
    <property type="entry name" value="CELL DIVISION CYCLE 16,23,27"/>
    <property type="match status" value="1"/>
</dbReference>
<dbReference type="EMBL" id="SNWM01000008">
    <property type="protein sequence ID" value="TDO19095.1"/>
    <property type="molecule type" value="Genomic_DNA"/>
</dbReference>
<dbReference type="RefSeq" id="WP_133559305.1">
    <property type="nucleotide sequence ID" value="NZ_SNWM01000008.1"/>
</dbReference>
<dbReference type="Pfam" id="PF13432">
    <property type="entry name" value="TPR_16"/>
    <property type="match status" value="1"/>
</dbReference>
<dbReference type="PROSITE" id="PS50005">
    <property type="entry name" value="TPR"/>
    <property type="match status" value="2"/>
</dbReference>
<dbReference type="Pfam" id="PF13181">
    <property type="entry name" value="TPR_8"/>
    <property type="match status" value="1"/>
</dbReference>
<feature type="repeat" description="TPR" evidence="1">
    <location>
        <begin position="305"/>
        <end position="338"/>
    </location>
</feature>
<dbReference type="InterPro" id="IPR019734">
    <property type="entry name" value="TPR_rpt"/>
</dbReference>
<accession>A0A4R6IDW2</accession>
<proteinExistence type="predicted"/>
<dbReference type="Gene3D" id="1.25.40.10">
    <property type="entry name" value="Tetratricopeptide repeat domain"/>
    <property type="match status" value="3"/>
</dbReference>
<sequence length="456" mass="51482">MRKLVFGLLFFGMLHVNAQQLPDAAGNNLIKTLFFSGLRDKLAENYAGAAESFSRIVTLDPTNAAAFYEISVLNYRQNKLVEAENAIKKAVALNKENVWYWKTLAEIYKRKGDMPRLVEVFNELIRLDPNNDAYYFDRSNAYAIAGKSDEALKSYQELEQKFGPSENLNKARARLTAVQVTPGAGDPPPIGELTDSSDPRQLMNIGDRLYRSGDLRGAETMYRKGLVSGKRTYLLWEKLLNVQTLLSAHGETIKTANEALALYPNQSILYYYLAFAQHRLGKNEAAQLNIKQATELGSDNPELQGLVYALQAEIYIDTANYKAAQLSFEKALTAAPENYLIVNNYVYYLALRDQELGKAESLIAKAVKAQPGNPSLADTYALVLFKQKKYSEARKWVEQALQNNEANNGVYLEHYGDILFMLNEQELGLKQWLKAQQNGNDAEILKRKINEKKFIK</sequence>
<comment type="caution">
    <text evidence="3">The sequence shown here is derived from an EMBL/GenBank/DDBJ whole genome shotgun (WGS) entry which is preliminary data.</text>
</comment>
<feature type="chain" id="PRO_5020931317" evidence="2">
    <location>
        <begin position="19"/>
        <end position="456"/>
    </location>
</feature>
<feature type="repeat" description="TPR" evidence="1">
    <location>
        <begin position="98"/>
        <end position="131"/>
    </location>
</feature>
<reference evidence="3 4" key="1">
    <citation type="submission" date="2019-03" db="EMBL/GenBank/DDBJ databases">
        <title>Genomic Encyclopedia of Archaeal and Bacterial Type Strains, Phase II (KMG-II): from individual species to whole genera.</title>
        <authorList>
            <person name="Goeker M."/>
        </authorList>
    </citation>
    <scope>NUCLEOTIDE SEQUENCE [LARGE SCALE GENOMIC DNA]</scope>
    <source>
        <strain evidence="3 4">DSM 19034</strain>
    </source>
</reference>
<dbReference type="AlphaFoldDB" id="A0A4R6IDW2"/>
<keyword evidence="4" id="KW-1185">Reference proteome</keyword>
<dbReference type="SMART" id="SM00028">
    <property type="entry name" value="TPR"/>
    <property type="match status" value="7"/>
</dbReference>
<feature type="signal peptide" evidence="2">
    <location>
        <begin position="1"/>
        <end position="18"/>
    </location>
</feature>
<dbReference type="Proteomes" id="UP000295499">
    <property type="component" value="Unassembled WGS sequence"/>
</dbReference>
<keyword evidence="1" id="KW-0802">TPR repeat</keyword>
<organism evidence="3 4">
    <name type="scientific">Pedobacter duraquae</name>
    <dbReference type="NCBI Taxonomy" id="425511"/>
    <lineage>
        <taxon>Bacteria</taxon>
        <taxon>Pseudomonadati</taxon>
        <taxon>Bacteroidota</taxon>
        <taxon>Sphingobacteriia</taxon>
        <taxon>Sphingobacteriales</taxon>
        <taxon>Sphingobacteriaceae</taxon>
        <taxon>Pedobacter</taxon>
    </lineage>
</organism>
<evidence type="ECO:0000313" key="4">
    <source>
        <dbReference type="Proteomes" id="UP000295499"/>
    </source>
</evidence>
<dbReference type="SUPFAM" id="SSF48452">
    <property type="entry name" value="TPR-like"/>
    <property type="match status" value="2"/>
</dbReference>
<name>A0A4R6IDW2_9SPHI</name>
<dbReference type="InterPro" id="IPR011990">
    <property type="entry name" value="TPR-like_helical_dom_sf"/>
</dbReference>
<evidence type="ECO:0000256" key="2">
    <source>
        <dbReference type="SAM" id="SignalP"/>
    </source>
</evidence>
<evidence type="ECO:0000256" key="1">
    <source>
        <dbReference type="PROSITE-ProRule" id="PRU00339"/>
    </source>
</evidence>
<keyword evidence="2" id="KW-0732">Signal</keyword>
<dbReference type="OrthoDB" id="9814220at2"/>